<evidence type="ECO:0000313" key="1">
    <source>
        <dbReference type="EMBL" id="KII75431.1"/>
    </source>
</evidence>
<dbReference type="EMBL" id="JTKH01000025">
    <property type="protein sequence ID" value="KII75431.1"/>
    <property type="molecule type" value="Genomic_DNA"/>
</dbReference>
<dbReference type="STRING" id="1461322.OJ16_19330"/>
<dbReference type="InterPro" id="IPR018680">
    <property type="entry name" value="DUF2164"/>
</dbReference>
<evidence type="ECO:0000313" key="2">
    <source>
        <dbReference type="Proteomes" id="UP000031672"/>
    </source>
</evidence>
<organism evidence="1 2">
    <name type="scientific">Vibrio renipiscarius</name>
    <dbReference type="NCBI Taxonomy" id="1461322"/>
    <lineage>
        <taxon>Bacteria</taxon>
        <taxon>Pseudomonadati</taxon>
        <taxon>Pseudomonadota</taxon>
        <taxon>Gammaproteobacteria</taxon>
        <taxon>Vibrionales</taxon>
        <taxon>Vibrionaceae</taxon>
        <taxon>Vibrio</taxon>
    </lineage>
</organism>
<dbReference type="OrthoDB" id="6629495at2"/>
<reference evidence="1 2" key="1">
    <citation type="submission" date="2014-11" db="EMBL/GenBank/DDBJ databases">
        <title>Draft Genome Sequence of Vibrio piscirenalis strains CECT 8603T and CECT 8604, two marine Gammaproteobacterium isolated from cultured gilthead sea bream (Sparus aurata).</title>
        <authorList>
            <person name="Arahal D.R."/>
            <person name="Rodrigo-Torres L."/>
            <person name="Lucena T."/>
            <person name="Pujalte M.J."/>
        </authorList>
    </citation>
    <scope>NUCLEOTIDE SEQUENCE [LARGE SCALE GENOMIC DNA]</scope>
    <source>
        <strain evidence="1 2">DCR 1-4-2</strain>
    </source>
</reference>
<evidence type="ECO:0008006" key="3">
    <source>
        <dbReference type="Google" id="ProtNLM"/>
    </source>
</evidence>
<accession>A0A0C2N713</accession>
<name>A0A0C2JLE0_9VIBR</name>
<proteinExistence type="predicted"/>
<gene>
    <name evidence="1" type="ORF">OJ16_19330</name>
</gene>
<dbReference type="AlphaFoldDB" id="A0A0C2JLE0"/>
<dbReference type="Pfam" id="PF09932">
    <property type="entry name" value="DUF2164"/>
    <property type="match status" value="1"/>
</dbReference>
<comment type="caution">
    <text evidence="1">The sequence shown here is derived from an EMBL/GenBank/DDBJ whole genome shotgun (WGS) entry which is preliminary data.</text>
</comment>
<accession>A0A0C2JLE0</accession>
<dbReference type="RefSeq" id="WP_040993112.1">
    <property type="nucleotide sequence ID" value="NZ_JTKH01000025.1"/>
</dbReference>
<sequence length="83" mass="9582">MSKIEFTSQQKKKMAGLLQDYLSDEVDMEIGQFDAEFLADFIIQKFGPAFYNQGVLDAQTILQRKLLDIADELYEIEQADELQ</sequence>
<protein>
    <recommendedName>
        <fullName evidence="3">DUF2164 domain-containing protein</fullName>
    </recommendedName>
</protein>
<dbReference type="Proteomes" id="UP000031672">
    <property type="component" value="Unassembled WGS sequence"/>
</dbReference>
<keyword evidence="2" id="KW-1185">Reference proteome</keyword>